<proteinExistence type="predicted"/>
<sequence>MPPKNKKNRSKKMGKGKLKTAIQSLMEGEDDMKTAIHGAFEKLDTDGSGFLEKDELYEALNELLGADDDEVAIPKKRFDKFFEKMDKGDDEHEGKISEKEFTKRARGLFKQMQETEDDDDDD</sequence>
<dbReference type="Pfam" id="PF13499">
    <property type="entry name" value="EF-hand_7"/>
    <property type="match status" value="1"/>
</dbReference>
<feature type="domain" description="EF-hand" evidence="3">
    <location>
        <begin position="31"/>
        <end position="66"/>
    </location>
</feature>
<dbReference type="AlphaFoldDB" id="C3Y1N4"/>
<dbReference type="PROSITE" id="PS00018">
    <property type="entry name" value="EF_HAND_1"/>
    <property type="match status" value="1"/>
</dbReference>
<dbReference type="EMBL" id="GG666480">
    <property type="protein sequence ID" value="EEN65774.1"/>
    <property type="molecule type" value="Genomic_DNA"/>
</dbReference>
<dbReference type="InterPro" id="IPR002048">
    <property type="entry name" value="EF_hand_dom"/>
</dbReference>
<dbReference type="Gene3D" id="1.10.238.10">
    <property type="entry name" value="EF-hand"/>
    <property type="match status" value="1"/>
</dbReference>
<evidence type="ECO:0000256" key="1">
    <source>
        <dbReference type="ARBA" id="ARBA00022837"/>
    </source>
</evidence>
<evidence type="ECO:0000313" key="4">
    <source>
        <dbReference type="EMBL" id="EEN65774.1"/>
    </source>
</evidence>
<accession>C3Y1N4</accession>
<dbReference type="GO" id="GO:0005509">
    <property type="term" value="F:calcium ion binding"/>
    <property type="evidence" value="ECO:0007669"/>
    <property type="project" value="InterPro"/>
</dbReference>
<name>C3Y1N4_BRAFL</name>
<evidence type="ECO:0000259" key="3">
    <source>
        <dbReference type="PROSITE" id="PS50222"/>
    </source>
</evidence>
<dbReference type="SUPFAM" id="SSF47473">
    <property type="entry name" value="EF-hand"/>
    <property type="match status" value="1"/>
</dbReference>
<dbReference type="SMART" id="SM00054">
    <property type="entry name" value="EFh"/>
    <property type="match status" value="2"/>
</dbReference>
<organism>
    <name type="scientific">Branchiostoma floridae</name>
    <name type="common">Florida lancelet</name>
    <name type="synonym">Amphioxus</name>
    <dbReference type="NCBI Taxonomy" id="7739"/>
    <lineage>
        <taxon>Eukaryota</taxon>
        <taxon>Metazoa</taxon>
        <taxon>Chordata</taxon>
        <taxon>Cephalochordata</taxon>
        <taxon>Leptocardii</taxon>
        <taxon>Amphioxiformes</taxon>
        <taxon>Branchiostomatidae</taxon>
        <taxon>Branchiostoma</taxon>
    </lineage>
</organism>
<protein>
    <recommendedName>
        <fullName evidence="3">EF-hand domain-containing protein</fullName>
    </recommendedName>
</protein>
<dbReference type="InParanoid" id="C3Y1N4"/>
<keyword evidence="1" id="KW-0106">Calcium</keyword>
<evidence type="ECO:0000256" key="2">
    <source>
        <dbReference type="SAM" id="MobiDB-lite"/>
    </source>
</evidence>
<dbReference type="CDD" id="cd00051">
    <property type="entry name" value="EFh"/>
    <property type="match status" value="1"/>
</dbReference>
<dbReference type="InterPro" id="IPR018247">
    <property type="entry name" value="EF_Hand_1_Ca_BS"/>
</dbReference>
<dbReference type="InterPro" id="IPR011992">
    <property type="entry name" value="EF-hand-dom_pair"/>
</dbReference>
<dbReference type="PROSITE" id="PS50222">
    <property type="entry name" value="EF_HAND_2"/>
    <property type="match status" value="1"/>
</dbReference>
<feature type="compositionally biased region" description="Basic and acidic residues" evidence="2">
    <location>
        <begin position="87"/>
        <end position="103"/>
    </location>
</feature>
<gene>
    <name evidence="4" type="ORF">BRAFLDRAFT_122092</name>
</gene>
<reference evidence="4" key="1">
    <citation type="journal article" date="2008" name="Nature">
        <title>The amphioxus genome and the evolution of the chordate karyotype.</title>
        <authorList>
            <consortium name="US DOE Joint Genome Institute (JGI-PGF)"/>
            <person name="Putnam N.H."/>
            <person name="Butts T."/>
            <person name="Ferrier D.E.K."/>
            <person name="Furlong R.F."/>
            <person name="Hellsten U."/>
            <person name="Kawashima T."/>
            <person name="Robinson-Rechavi M."/>
            <person name="Shoguchi E."/>
            <person name="Terry A."/>
            <person name="Yu J.-K."/>
            <person name="Benito-Gutierrez E.L."/>
            <person name="Dubchak I."/>
            <person name="Garcia-Fernandez J."/>
            <person name="Gibson-Brown J.J."/>
            <person name="Grigoriev I.V."/>
            <person name="Horton A.C."/>
            <person name="de Jong P.J."/>
            <person name="Jurka J."/>
            <person name="Kapitonov V.V."/>
            <person name="Kohara Y."/>
            <person name="Kuroki Y."/>
            <person name="Lindquist E."/>
            <person name="Lucas S."/>
            <person name="Osoegawa K."/>
            <person name="Pennacchio L.A."/>
            <person name="Salamov A.A."/>
            <person name="Satou Y."/>
            <person name="Sauka-Spengler T."/>
            <person name="Schmutz J."/>
            <person name="Shin-I T."/>
            <person name="Toyoda A."/>
            <person name="Bronner-Fraser M."/>
            <person name="Fujiyama A."/>
            <person name="Holland L.Z."/>
            <person name="Holland P.W.H."/>
            <person name="Satoh N."/>
            <person name="Rokhsar D.S."/>
        </authorList>
    </citation>
    <scope>NUCLEOTIDE SEQUENCE [LARGE SCALE GENOMIC DNA]</scope>
    <source>
        <strain evidence="4">S238N-H82</strain>
        <tissue evidence="4">Testes</tissue>
    </source>
</reference>
<feature type="region of interest" description="Disordered" evidence="2">
    <location>
        <begin position="87"/>
        <end position="122"/>
    </location>
</feature>